<reference evidence="12" key="1">
    <citation type="journal article" date="2020" name="Stud. Mycol.">
        <title>101 Dothideomycetes genomes: a test case for predicting lifestyles and emergence of pathogens.</title>
        <authorList>
            <person name="Haridas S."/>
            <person name="Albert R."/>
            <person name="Binder M."/>
            <person name="Bloem J."/>
            <person name="Labutti K."/>
            <person name="Salamov A."/>
            <person name="Andreopoulos B."/>
            <person name="Baker S."/>
            <person name="Barry K."/>
            <person name="Bills G."/>
            <person name="Bluhm B."/>
            <person name="Cannon C."/>
            <person name="Castanera R."/>
            <person name="Culley D."/>
            <person name="Daum C."/>
            <person name="Ezra D."/>
            <person name="Gonzalez J."/>
            <person name="Henrissat B."/>
            <person name="Kuo A."/>
            <person name="Liang C."/>
            <person name="Lipzen A."/>
            <person name="Lutzoni F."/>
            <person name="Magnuson J."/>
            <person name="Mondo S."/>
            <person name="Nolan M."/>
            <person name="Ohm R."/>
            <person name="Pangilinan J."/>
            <person name="Park H.-J."/>
            <person name="Ramirez L."/>
            <person name="Alfaro M."/>
            <person name="Sun H."/>
            <person name="Tritt A."/>
            <person name="Yoshinaga Y."/>
            <person name="Zwiers L.-H."/>
            <person name="Turgeon B."/>
            <person name="Goodwin S."/>
            <person name="Spatafora J."/>
            <person name="Crous P."/>
            <person name="Grigoriev I."/>
        </authorList>
    </citation>
    <scope>NUCLEOTIDE SEQUENCE</scope>
    <source>
        <strain evidence="12">CBS 123094</strain>
    </source>
</reference>
<feature type="transmembrane region" description="Helical" evidence="10">
    <location>
        <begin position="140"/>
        <end position="159"/>
    </location>
</feature>
<protein>
    <recommendedName>
        <fullName evidence="10">Mannosyltransferase</fullName>
        <ecNumber evidence="10">2.4.1.-</ecNumber>
    </recommendedName>
</protein>
<evidence type="ECO:0000313" key="13">
    <source>
        <dbReference type="Proteomes" id="UP000799779"/>
    </source>
</evidence>
<dbReference type="UniPathway" id="UPA00378"/>
<evidence type="ECO:0000256" key="9">
    <source>
        <dbReference type="ARBA" id="ARBA00023136"/>
    </source>
</evidence>
<comment type="similarity">
    <text evidence="3 10">Belongs to the glycosyltransferase 22 family.</text>
</comment>
<dbReference type="PANTHER" id="PTHR22760">
    <property type="entry name" value="GLYCOSYLTRANSFERASE"/>
    <property type="match status" value="1"/>
</dbReference>
<evidence type="ECO:0000256" key="1">
    <source>
        <dbReference type="ARBA" id="ARBA00004477"/>
    </source>
</evidence>
<feature type="transmembrane region" description="Helical" evidence="10">
    <location>
        <begin position="195"/>
        <end position="218"/>
    </location>
</feature>
<feature type="region of interest" description="Disordered" evidence="11">
    <location>
        <begin position="1"/>
        <end position="26"/>
    </location>
</feature>
<feature type="transmembrane region" description="Helical" evidence="10">
    <location>
        <begin position="297"/>
        <end position="318"/>
    </location>
</feature>
<dbReference type="GO" id="GO:0005789">
    <property type="term" value="C:endoplasmic reticulum membrane"/>
    <property type="evidence" value="ECO:0007669"/>
    <property type="project" value="UniProtKB-SubCell"/>
</dbReference>
<dbReference type="GO" id="GO:0006487">
    <property type="term" value="P:protein N-linked glycosylation"/>
    <property type="evidence" value="ECO:0007669"/>
    <property type="project" value="TreeGrafter"/>
</dbReference>
<feature type="transmembrane region" description="Helical" evidence="10">
    <location>
        <begin position="34"/>
        <end position="53"/>
    </location>
</feature>
<dbReference type="InterPro" id="IPR005599">
    <property type="entry name" value="GPI_mannosylTrfase"/>
</dbReference>
<evidence type="ECO:0000256" key="6">
    <source>
        <dbReference type="ARBA" id="ARBA00022692"/>
    </source>
</evidence>
<evidence type="ECO:0000256" key="8">
    <source>
        <dbReference type="ARBA" id="ARBA00022989"/>
    </source>
</evidence>
<evidence type="ECO:0000256" key="4">
    <source>
        <dbReference type="ARBA" id="ARBA00022676"/>
    </source>
</evidence>
<keyword evidence="4 10" id="KW-0328">Glycosyltransferase</keyword>
<evidence type="ECO:0000256" key="7">
    <source>
        <dbReference type="ARBA" id="ARBA00022824"/>
    </source>
</evidence>
<evidence type="ECO:0000256" key="3">
    <source>
        <dbReference type="ARBA" id="ARBA00007063"/>
    </source>
</evidence>
<keyword evidence="9 10" id="KW-0472">Membrane</keyword>
<comment type="pathway">
    <text evidence="2">Protein modification; protein glycosylation.</text>
</comment>
<proteinExistence type="inferred from homology"/>
<dbReference type="Pfam" id="PF03901">
    <property type="entry name" value="Glyco_transf_22"/>
    <property type="match status" value="1"/>
</dbReference>
<evidence type="ECO:0000256" key="11">
    <source>
        <dbReference type="SAM" id="MobiDB-lite"/>
    </source>
</evidence>
<keyword evidence="5 12" id="KW-0808">Transferase</keyword>
<feature type="transmembrane region" description="Helical" evidence="10">
    <location>
        <begin position="395"/>
        <end position="418"/>
    </location>
</feature>
<sequence>MPPKATKAAAPPAPGHSSKGGQVESRKPPELEPILAFYIFFAANIVAAIFSPIQDCDEVFNYWEPTHYLNNGYGLQTWEYSPEYAIRSWAYTGMHAAVIWFGGFLPLRSKVQYFYLLRVFLALVCAFCSTRLYATISRTLNSRVAIFFLMIMTFSPGMYHASVAYLPSSFAMYTTMLGFSAFMDWRGGIRTAQGIMWFGIGSLLGWPFAGALVLPFVIEEVLLASITGEIFDGFSRLLDGTVRSLVVLALQTAIDSFFYKKIVCVPLNIVLYNVFSGGSKGPNIYGVEPWHYYVRNLALNFNVWFFLAMGALPLLLFQHTMRDRPVSKQTLLRGIVFTSPFYLWLGIFTLQPHKEERFMYPAYPALVLNAAISLHIFLANFGSVDPKEWASKIPAIVKLVFVSTFVLVAFDIGAFRIIGTVTAYSAPLSIYKPLHREGVAFPGDNVCLGKEWYRFPSSYLLPDQIRPKFIKSEFSGLLPGEFSEANTGFGFFPGAWLIPSGMNDENQEDMGKYTDVEHCKFLVDSQFPGVPPSLLEPDYISDSENWEKLSCSTFLDSSRTSILGRLLWIPEWPFIPRRFRRHWGQYCLLRRKDKRGKSERT</sequence>
<dbReference type="Proteomes" id="UP000799779">
    <property type="component" value="Unassembled WGS sequence"/>
</dbReference>
<feature type="compositionally biased region" description="Low complexity" evidence="11">
    <location>
        <begin position="1"/>
        <end position="10"/>
    </location>
</feature>
<organism evidence="12 13">
    <name type="scientific">Amniculicola lignicola CBS 123094</name>
    <dbReference type="NCBI Taxonomy" id="1392246"/>
    <lineage>
        <taxon>Eukaryota</taxon>
        <taxon>Fungi</taxon>
        <taxon>Dikarya</taxon>
        <taxon>Ascomycota</taxon>
        <taxon>Pezizomycotina</taxon>
        <taxon>Dothideomycetes</taxon>
        <taxon>Pleosporomycetidae</taxon>
        <taxon>Pleosporales</taxon>
        <taxon>Amniculicolaceae</taxon>
        <taxon>Amniculicola</taxon>
    </lineage>
</organism>
<evidence type="ECO:0000256" key="10">
    <source>
        <dbReference type="RuleBase" id="RU363075"/>
    </source>
</evidence>
<evidence type="ECO:0000256" key="5">
    <source>
        <dbReference type="ARBA" id="ARBA00022679"/>
    </source>
</evidence>
<feature type="transmembrane region" description="Helical" evidence="10">
    <location>
        <begin position="113"/>
        <end position="133"/>
    </location>
</feature>
<dbReference type="AlphaFoldDB" id="A0A6A5WKV5"/>
<feature type="transmembrane region" description="Helical" evidence="10">
    <location>
        <begin position="362"/>
        <end position="383"/>
    </location>
</feature>
<keyword evidence="7 10" id="KW-0256">Endoplasmic reticulum</keyword>
<keyword evidence="8 10" id="KW-1133">Transmembrane helix</keyword>
<dbReference type="OrthoDB" id="497541at2759"/>
<dbReference type="EC" id="2.4.1.-" evidence="10"/>
<keyword evidence="6 10" id="KW-0812">Transmembrane</keyword>
<dbReference type="PANTHER" id="PTHR22760:SF2">
    <property type="entry name" value="ALPHA-1,2-MANNOSYLTRANSFERASE ALG9"/>
    <property type="match status" value="1"/>
</dbReference>
<gene>
    <name evidence="12" type="ORF">P154DRAFT_575141</name>
</gene>
<evidence type="ECO:0000313" key="12">
    <source>
        <dbReference type="EMBL" id="KAF2001419.1"/>
    </source>
</evidence>
<dbReference type="EMBL" id="ML977583">
    <property type="protein sequence ID" value="KAF2001419.1"/>
    <property type="molecule type" value="Genomic_DNA"/>
</dbReference>
<name>A0A6A5WKV5_9PLEO</name>
<accession>A0A6A5WKV5</accession>
<evidence type="ECO:0000256" key="2">
    <source>
        <dbReference type="ARBA" id="ARBA00004922"/>
    </source>
</evidence>
<keyword evidence="13" id="KW-1185">Reference proteome</keyword>
<dbReference type="GO" id="GO:0000026">
    <property type="term" value="F:alpha-1,2-mannosyltransferase activity"/>
    <property type="evidence" value="ECO:0007669"/>
    <property type="project" value="TreeGrafter"/>
</dbReference>
<feature type="transmembrane region" description="Helical" evidence="10">
    <location>
        <begin position="89"/>
        <end position="107"/>
    </location>
</feature>
<comment type="subcellular location">
    <subcellularLocation>
        <location evidence="1 10">Endoplasmic reticulum membrane</location>
        <topology evidence="1 10">Multi-pass membrane protein</topology>
    </subcellularLocation>
</comment>
<feature type="transmembrane region" description="Helical" evidence="10">
    <location>
        <begin position="330"/>
        <end position="350"/>
    </location>
</feature>